<keyword evidence="3" id="KW-0653">Protein transport</keyword>
<dbReference type="PANTHER" id="PTHR13803">
    <property type="entry name" value="SEC24-RELATED PROTEIN"/>
    <property type="match status" value="1"/>
</dbReference>
<dbReference type="SUPFAM" id="SSF53300">
    <property type="entry name" value="vWA-like"/>
    <property type="match status" value="1"/>
</dbReference>
<dbReference type="InterPro" id="IPR029006">
    <property type="entry name" value="ADF-H/Gelsolin-like_dom_sf"/>
</dbReference>
<organism evidence="9">
    <name type="scientific">Ostreococcus tauri</name>
    <name type="common">Marine green alga</name>
    <dbReference type="NCBI Taxonomy" id="70448"/>
    <lineage>
        <taxon>Eukaryota</taxon>
        <taxon>Viridiplantae</taxon>
        <taxon>Chlorophyta</taxon>
        <taxon>Mamiellophyceae</taxon>
        <taxon>Mamiellales</taxon>
        <taxon>Bathycoccaceae</taxon>
        <taxon>Ostreococcus</taxon>
    </lineage>
</organism>
<keyword evidence="2" id="KW-0813">Transport</keyword>
<dbReference type="InterPro" id="IPR006900">
    <property type="entry name" value="Sec23/24_helical_dom"/>
</dbReference>
<dbReference type="Gene3D" id="1.20.120.730">
    <property type="entry name" value="Sec23/Sec24 helical domain"/>
    <property type="match status" value="1"/>
</dbReference>
<dbReference type="Pfam" id="PF04811">
    <property type="entry name" value="Sec23_trunk"/>
    <property type="match status" value="1"/>
</dbReference>
<dbReference type="AlphaFoldDB" id="A0A1Y5IA96"/>
<sequence length="713" mass="78690">MRSTMSSLPHSGELLSTSGMPLCIMARPFALPHPEEAPIPVINNGTMGPVRCGRCKAYMNPYMRFLDHLRFECNFCYFVTEVPHEYMCNLGVDGKRTDWTERQELCRGSVEYVAPDEYMVRPPMAPTYVFLIEVTSQAIHSGVTTSACEVISRTLDNLPSGAQVGVATVDSTIHFYHLKEGAEKPSMLIVPDVDDSYAPLKSGLVVDLAKNRSAIDSLLKVIPETFSTASMGPNASTAGIKAAIECLKPTGGKVMAFLATIPNVGVGKVEARVGTAGQRTGNIEKEPLKCMAPANRDYTNMAMYAAENQVCVDLFLCVSSAVDVATLGVLPRLTGGSLYRYPGFNVQQDFAQLHNDLRWNFIRPQGLEAVMRVRASTGLGVQDYSGFFAKRTVADIDLAAIDSDKTIAVTLRYEDKLVDGRDAYVQCALLYTTTTRERRIRVHTIALPVTSVLGQLFRSADLDAQSNWAVRRAADKLLTGNGTLAAAKDASLQQCISTLFAYRKFCASNNSSGQLILPEGLKTLPLYTLGLHKSYGLRSDASPDDRAMWLYRALHIPSELSTPAVYPRLFSVHDLPQHGAFPPIPPCLWLSAEKLNQEGAYLLEDGQEILIWIGRQLPLETLRALFGTENIDEIISSRATLPVLDTVESKTLNAFVNAIRKQRGAFMRTRILKRGDTLETLFYNRLSEDRSPSGMSYVEFLCHCHRLIMNKSN</sequence>
<dbReference type="InterPro" id="IPR007123">
    <property type="entry name" value="Gelsolin-like_dom"/>
</dbReference>
<dbReference type="Gene3D" id="2.30.30.380">
    <property type="entry name" value="Zn-finger domain of Sec23/24"/>
    <property type="match status" value="1"/>
</dbReference>
<dbReference type="SUPFAM" id="SSF82754">
    <property type="entry name" value="C-terminal, gelsolin-like domain of Sec23/24"/>
    <property type="match status" value="1"/>
</dbReference>
<dbReference type="eggNOG" id="KOG1984">
    <property type="taxonomic scope" value="Eukaryota"/>
</dbReference>
<dbReference type="InterPro" id="IPR006896">
    <property type="entry name" value="Sec23/24_trunk_dom"/>
</dbReference>
<evidence type="ECO:0000259" key="4">
    <source>
        <dbReference type="Pfam" id="PF00626"/>
    </source>
</evidence>
<dbReference type="Pfam" id="PF08033">
    <property type="entry name" value="Sec23_BS"/>
    <property type="match status" value="1"/>
</dbReference>
<evidence type="ECO:0000259" key="8">
    <source>
        <dbReference type="Pfam" id="PF08033"/>
    </source>
</evidence>
<dbReference type="InterPro" id="IPR036174">
    <property type="entry name" value="Znf_Sec23_Sec24_sf"/>
</dbReference>
<reference evidence="9" key="1">
    <citation type="submission" date="2017-04" db="EMBL/GenBank/DDBJ databases">
        <title>Population genomics of picophytoplankton unveils novel chromosome hypervariability.</title>
        <authorList>
            <consortium name="DOE Joint Genome Institute"/>
            <person name="Blanc-Mathieu R."/>
            <person name="Krasovec M."/>
            <person name="Hebrard M."/>
            <person name="Yau S."/>
            <person name="Desgranges E."/>
            <person name="Martin J."/>
            <person name="Schackwitz W."/>
            <person name="Kuo A."/>
            <person name="Salin G."/>
            <person name="Donnadieu C."/>
            <person name="Desdevises Y."/>
            <person name="Sanchez-Ferandin S."/>
            <person name="Moreau H."/>
            <person name="Rivals E."/>
            <person name="Grigoriev I.V."/>
            <person name="Grimsley N."/>
            <person name="Eyre-Walker A."/>
            <person name="Piganeau G."/>
        </authorList>
    </citation>
    <scope>NUCLEOTIDE SEQUENCE [LARGE SCALE GENOMIC DNA]</scope>
    <source>
        <strain evidence="9">RCC 1115</strain>
    </source>
</reference>
<dbReference type="GO" id="GO:0006886">
    <property type="term" value="P:intracellular protein transport"/>
    <property type="evidence" value="ECO:0007669"/>
    <property type="project" value="InterPro"/>
</dbReference>
<dbReference type="EMBL" id="KZ155783">
    <property type="protein sequence ID" value="OUS46498.1"/>
    <property type="molecule type" value="Genomic_DNA"/>
</dbReference>
<dbReference type="InterPro" id="IPR012990">
    <property type="entry name" value="Beta-sandwich_Sec23_24"/>
</dbReference>
<dbReference type="SUPFAM" id="SSF82919">
    <property type="entry name" value="Zn-finger domain of Sec23/24"/>
    <property type="match status" value="1"/>
</dbReference>
<dbReference type="InterPro" id="IPR036180">
    <property type="entry name" value="Gelsolin-like_dom_sf"/>
</dbReference>
<dbReference type="InterPro" id="IPR036465">
    <property type="entry name" value="vWFA_dom_sf"/>
</dbReference>
<accession>A0A1Y5IA96</accession>
<feature type="domain" description="Sec23/Sec24 beta-sandwich" evidence="8">
    <location>
        <begin position="366"/>
        <end position="450"/>
    </location>
</feature>
<comment type="similarity">
    <text evidence="1">Belongs to the SEC23/SEC24 family. SEC24 subfamily.</text>
</comment>
<feature type="domain" description="Gelsolin-like" evidence="4">
    <location>
        <begin position="585"/>
        <end position="655"/>
    </location>
</feature>
<dbReference type="GO" id="GO:0070971">
    <property type="term" value="C:endoplasmic reticulum exit site"/>
    <property type="evidence" value="ECO:0007669"/>
    <property type="project" value="TreeGrafter"/>
</dbReference>
<evidence type="ECO:0000256" key="3">
    <source>
        <dbReference type="ARBA" id="ARBA00022927"/>
    </source>
</evidence>
<evidence type="ECO:0000313" key="9">
    <source>
        <dbReference type="EMBL" id="OUS46498.1"/>
    </source>
</evidence>
<dbReference type="InterPro" id="IPR036175">
    <property type="entry name" value="Sec23/24_helical_dom_sf"/>
</dbReference>
<dbReference type="PANTHER" id="PTHR13803:SF4">
    <property type="entry name" value="SECRETORY 24CD, ISOFORM C"/>
    <property type="match status" value="1"/>
</dbReference>
<protein>
    <submittedName>
        <fullName evidence="9">Protein transport protein Sec24-like CEF</fullName>
    </submittedName>
</protein>
<dbReference type="InterPro" id="IPR050550">
    <property type="entry name" value="SEC23_SEC24_subfamily"/>
</dbReference>
<evidence type="ECO:0000259" key="7">
    <source>
        <dbReference type="Pfam" id="PF04815"/>
    </source>
</evidence>
<dbReference type="GO" id="GO:0030127">
    <property type="term" value="C:COPII vesicle coat"/>
    <property type="evidence" value="ECO:0007669"/>
    <property type="project" value="InterPro"/>
</dbReference>
<dbReference type="GO" id="GO:0090110">
    <property type="term" value="P:COPII-coated vesicle cargo loading"/>
    <property type="evidence" value="ECO:0007669"/>
    <property type="project" value="TreeGrafter"/>
</dbReference>
<proteinExistence type="inferred from homology"/>
<feature type="domain" description="Sec23/Sec24 trunk" evidence="6">
    <location>
        <begin position="123"/>
        <end position="361"/>
    </location>
</feature>
<dbReference type="SUPFAM" id="SSF81811">
    <property type="entry name" value="Helical domain of Sec23/24"/>
    <property type="match status" value="1"/>
</dbReference>
<evidence type="ECO:0000256" key="1">
    <source>
        <dbReference type="ARBA" id="ARBA00008334"/>
    </source>
</evidence>
<dbReference type="Pfam" id="PF00626">
    <property type="entry name" value="Gelsolin"/>
    <property type="match status" value="1"/>
</dbReference>
<dbReference type="InterPro" id="IPR006895">
    <property type="entry name" value="Znf_Sec23_Sec24"/>
</dbReference>
<dbReference type="GO" id="GO:0000149">
    <property type="term" value="F:SNARE binding"/>
    <property type="evidence" value="ECO:0007669"/>
    <property type="project" value="TreeGrafter"/>
</dbReference>
<dbReference type="Gene3D" id="3.40.20.10">
    <property type="entry name" value="Severin"/>
    <property type="match status" value="1"/>
</dbReference>
<dbReference type="SUPFAM" id="SSF81995">
    <property type="entry name" value="beta-sandwich domain of Sec23/24"/>
    <property type="match status" value="1"/>
</dbReference>
<gene>
    <name evidence="9" type="ORF">BE221DRAFT_191982</name>
</gene>
<name>A0A1Y5IA96_OSTTA</name>
<dbReference type="Gene3D" id="3.40.50.410">
    <property type="entry name" value="von Willebrand factor, type A domain"/>
    <property type="match status" value="1"/>
</dbReference>
<feature type="domain" description="Sec23/Sec24 helical" evidence="7">
    <location>
        <begin position="461"/>
        <end position="561"/>
    </location>
</feature>
<dbReference type="Gene3D" id="2.60.40.1670">
    <property type="entry name" value="beta-sandwich domain of Sec23/24"/>
    <property type="match status" value="1"/>
</dbReference>
<evidence type="ECO:0000259" key="5">
    <source>
        <dbReference type="Pfam" id="PF04810"/>
    </source>
</evidence>
<dbReference type="Pfam" id="PF04815">
    <property type="entry name" value="Sec23_helical"/>
    <property type="match status" value="1"/>
</dbReference>
<dbReference type="Proteomes" id="UP000195557">
    <property type="component" value="Unassembled WGS sequence"/>
</dbReference>
<dbReference type="Pfam" id="PF04810">
    <property type="entry name" value="zf-Sec23_Sec24"/>
    <property type="match status" value="1"/>
</dbReference>
<evidence type="ECO:0000259" key="6">
    <source>
        <dbReference type="Pfam" id="PF04811"/>
    </source>
</evidence>
<dbReference type="GO" id="GO:0008270">
    <property type="term" value="F:zinc ion binding"/>
    <property type="evidence" value="ECO:0007669"/>
    <property type="project" value="InterPro"/>
</dbReference>
<feature type="domain" description="Zinc finger Sec23/Sec24-type" evidence="5">
    <location>
        <begin position="49"/>
        <end position="86"/>
    </location>
</feature>
<evidence type="ECO:0000256" key="2">
    <source>
        <dbReference type="ARBA" id="ARBA00022448"/>
    </source>
</evidence>